<protein>
    <recommendedName>
        <fullName evidence="2">Aminotransferase-like plant mobile domain-containing protein</fullName>
    </recommendedName>
</protein>
<evidence type="ECO:0000313" key="4">
    <source>
        <dbReference type="Proteomes" id="UP001318860"/>
    </source>
</evidence>
<dbReference type="InterPro" id="IPR019557">
    <property type="entry name" value="AminoTfrase-like_pln_mobile"/>
</dbReference>
<dbReference type="Proteomes" id="UP001318860">
    <property type="component" value="Unassembled WGS sequence"/>
</dbReference>
<keyword evidence="4" id="KW-1185">Reference proteome</keyword>
<feature type="compositionally biased region" description="Basic and acidic residues" evidence="1">
    <location>
        <begin position="629"/>
        <end position="641"/>
    </location>
</feature>
<feature type="compositionally biased region" description="Polar residues" evidence="1">
    <location>
        <begin position="570"/>
        <end position="582"/>
    </location>
</feature>
<feature type="region of interest" description="Disordered" evidence="1">
    <location>
        <begin position="615"/>
        <end position="641"/>
    </location>
</feature>
<feature type="region of interest" description="Disordered" evidence="1">
    <location>
        <begin position="515"/>
        <end position="546"/>
    </location>
</feature>
<dbReference type="PANTHER" id="PTHR46033:SF8">
    <property type="entry name" value="PROTEIN MAINTENANCE OF MERISTEMS-LIKE"/>
    <property type="match status" value="1"/>
</dbReference>
<dbReference type="InterPro" id="IPR044824">
    <property type="entry name" value="MAIN-like"/>
</dbReference>
<name>A0ABR0VG15_REHGL</name>
<feature type="domain" description="Aminotransferase-like plant mobile" evidence="2">
    <location>
        <begin position="176"/>
        <end position="239"/>
    </location>
</feature>
<evidence type="ECO:0000313" key="3">
    <source>
        <dbReference type="EMBL" id="KAK6133034.1"/>
    </source>
</evidence>
<comment type="caution">
    <text evidence="3">The sequence shown here is derived from an EMBL/GenBank/DDBJ whole genome shotgun (WGS) entry which is preliminary data.</text>
</comment>
<feature type="region of interest" description="Disordered" evidence="1">
    <location>
        <begin position="570"/>
        <end position="598"/>
    </location>
</feature>
<gene>
    <name evidence="3" type="ORF">DH2020_033244</name>
</gene>
<organism evidence="3 4">
    <name type="scientific">Rehmannia glutinosa</name>
    <name type="common">Chinese foxglove</name>
    <dbReference type="NCBI Taxonomy" id="99300"/>
    <lineage>
        <taxon>Eukaryota</taxon>
        <taxon>Viridiplantae</taxon>
        <taxon>Streptophyta</taxon>
        <taxon>Embryophyta</taxon>
        <taxon>Tracheophyta</taxon>
        <taxon>Spermatophyta</taxon>
        <taxon>Magnoliopsida</taxon>
        <taxon>eudicotyledons</taxon>
        <taxon>Gunneridae</taxon>
        <taxon>Pentapetalae</taxon>
        <taxon>asterids</taxon>
        <taxon>lamiids</taxon>
        <taxon>Lamiales</taxon>
        <taxon>Orobanchaceae</taxon>
        <taxon>Rehmannieae</taxon>
        <taxon>Rehmannia</taxon>
    </lineage>
</organism>
<dbReference type="PANTHER" id="PTHR46033">
    <property type="entry name" value="PROTEIN MAIN-LIKE 2"/>
    <property type="match status" value="1"/>
</dbReference>
<evidence type="ECO:0000256" key="1">
    <source>
        <dbReference type="SAM" id="MobiDB-lite"/>
    </source>
</evidence>
<evidence type="ECO:0000259" key="2">
    <source>
        <dbReference type="Pfam" id="PF10536"/>
    </source>
</evidence>
<reference evidence="3 4" key="1">
    <citation type="journal article" date="2021" name="Comput. Struct. Biotechnol. J.">
        <title>De novo genome assembly of the potent medicinal plant Rehmannia glutinosa using nanopore technology.</title>
        <authorList>
            <person name="Ma L."/>
            <person name="Dong C."/>
            <person name="Song C."/>
            <person name="Wang X."/>
            <person name="Zheng X."/>
            <person name="Niu Y."/>
            <person name="Chen S."/>
            <person name="Feng W."/>
        </authorList>
    </citation>
    <scope>NUCLEOTIDE SEQUENCE [LARGE SCALE GENOMIC DNA]</scope>
    <source>
        <strain evidence="3">DH-2019</strain>
    </source>
</reference>
<sequence>MHWCTRIEKNGGLLRGNFHLLRPGTLYKMDAGMGYTLHPGPIDDSVLTLQDHHRSTDIWNGQDFEPLTCRRCDGHFWRLDAVAPRVQQMMLKAGKTSQSIWAWERVPFIRPGRLAPRQQPPPDITAGEHPLPASPYGSRWNVGFKLESVGKHVLVLYRDQLDNMKDDQLPMVLHSDKQSVTLAFEISLMFQFVWEPYPIDVLASLPEYCLSGRRIWQTVSPLICFDVVEFHHPDRVLRQPLFRVISAPPVDCPMDQSDPYMIWYRRITRLLIGNPATRPNNGYQGVGGAKEAMAQSLQKIYHRATDAMHEGCEISGEDVLREILDICTYSLREAHESHRLLTVCPDLSSSSPVASPFVLPKVQRGRPKKRGAFSGGTAHDSRKRCSYVPVTVSTSLGVSHSPTPLNTVPANVGVPDTPQTWDSSLSIPEFQDTTDPNTMQLDPESTDTKNPFLQALGKIQDICASTLRMSNGNDAVLLKQEMIPVGPKTKHCKPRRRGGTTGYLVGASAGSYFPCTSEPSSPTQSASLKPDDSPSQPPHDIPEQDIDPFVTPLTEVEDNLQSEMIELDTITGSREPSPSTVDPSVIDLPCDPQGHHNSVIMSKDVETNISVEDNAQTLTESDDTPQRVTGEKESKPDSQHHDVNIVESHYAEQKVSSVCLVSNEAVTQVDGSDNGFVGGDGDKRKEQAVDEVGFAGSSHTVDTVVSAPDPFTGHANGKSLLEPLIEGESQVTIAVPAAVFRDDVQKKYKRQRRSVPKQ</sequence>
<dbReference type="Pfam" id="PF10536">
    <property type="entry name" value="PMD"/>
    <property type="match status" value="1"/>
</dbReference>
<accession>A0ABR0VG15</accession>
<dbReference type="EMBL" id="JABTTQ020001231">
    <property type="protein sequence ID" value="KAK6133034.1"/>
    <property type="molecule type" value="Genomic_DNA"/>
</dbReference>
<feature type="compositionally biased region" description="Polar residues" evidence="1">
    <location>
        <begin position="517"/>
        <end position="527"/>
    </location>
</feature>
<proteinExistence type="predicted"/>